<organism evidence="1 2">
    <name type="scientific">Phreatobacter stygius</name>
    <dbReference type="NCBI Taxonomy" id="1940610"/>
    <lineage>
        <taxon>Bacteria</taxon>
        <taxon>Pseudomonadati</taxon>
        <taxon>Pseudomonadota</taxon>
        <taxon>Alphaproteobacteria</taxon>
        <taxon>Hyphomicrobiales</taxon>
        <taxon>Phreatobacteraceae</taxon>
        <taxon>Phreatobacter</taxon>
    </lineage>
</organism>
<keyword evidence="2" id="KW-1185">Reference proteome</keyword>
<proteinExistence type="predicted"/>
<dbReference type="EMBL" id="CP039690">
    <property type="protein sequence ID" value="QCI65628.1"/>
    <property type="molecule type" value="Genomic_DNA"/>
</dbReference>
<evidence type="ECO:0000313" key="2">
    <source>
        <dbReference type="Proteomes" id="UP000298781"/>
    </source>
</evidence>
<dbReference type="Proteomes" id="UP000298781">
    <property type="component" value="Chromosome"/>
</dbReference>
<reference evidence="1 2" key="1">
    <citation type="submission" date="2019-04" db="EMBL/GenBank/DDBJ databases">
        <title>Phreatobacter aquaticus sp. nov.</title>
        <authorList>
            <person name="Choi A."/>
        </authorList>
    </citation>
    <scope>NUCLEOTIDE SEQUENCE [LARGE SCALE GENOMIC DNA]</scope>
    <source>
        <strain evidence="1 2">KCTC 52518</strain>
    </source>
</reference>
<gene>
    <name evidence="1" type="ORF">E8M01_16290</name>
</gene>
<dbReference type="AlphaFoldDB" id="A0A4D7B5C7"/>
<sequence>MADKTEQPMRAPKTVTLKRSKIVMIYDQDFPTEAVIAAQKAAAKNSGMFALYLAQQVATFDGKRLTMGEIRERVRGKDYLQLTGVLLGDDEDGDEDGDVGPLN</sequence>
<dbReference type="RefSeq" id="WP_136961074.1">
    <property type="nucleotide sequence ID" value="NZ_CP039690.1"/>
</dbReference>
<dbReference type="KEGG" id="pstg:E8M01_16290"/>
<accession>A0A4D7B5C7</accession>
<name>A0A4D7B5C7_9HYPH</name>
<protein>
    <submittedName>
        <fullName evidence="1">Uncharacterized protein</fullName>
    </submittedName>
</protein>
<evidence type="ECO:0000313" key="1">
    <source>
        <dbReference type="EMBL" id="QCI65628.1"/>
    </source>
</evidence>